<evidence type="ECO:0000256" key="1">
    <source>
        <dbReference type="ARBA" id="ARBA00004162"/>
    </source>
</evidence>
<keyword evidence="5 10" id="KW-1133">Transmembrane helix</keyword>
<keyword evidence="6 7" id="KW-0472">Membrane</keyword>
<evidence type="ECO:0000313" key="13">
    <source>
        <dbReference type="Proteomes" id="UP000317496"/>
    </source>
</evidence>
<evidence type="ECO:0000256" key="10">
    <source>
        <dbReference type="SAM" id="Phobius"/>
    </source>
</evidence>
<feature type="domain" description="OmpA-like" evidence="11">
    <location>
        <begin position="219"/>
        <end position="338"/>
    </location>
</feature>
<dbReference type="PANTHER" id="PTHR30329:SF21">
    <property type="entry name" value="LIPOPROTEIN YIAD-RELATED"/>
    <property type="match status" value="1"/>
</dbReference>
<proteinExistence type="inferred from homology"/>
<dbReference type="KEGG" id="fer:FNB15_16415"/>
<feature type="region of interest" description="Disordered" evidence="9">
    <location>
        <begin position="339"/>
        <end position="403"/>
    </location>
</feature>
<keyword evidence="13" id="KW-1185">Reference proteome</keyword>
<comment type="subcellular location">
    <subcellularLocation>
        <location evidence="1">Cell membrane</location>
        <topology evidence="1">Single-pass membrane protein</topology>
    </subcellularLocation>
</comment>
<protein>
    <submittedName>
        <fullName evidence="12">OmpA family protein</fullName>
    </submittedName>
</protein>
<comment type="similarity">
    <text evidence="2">Belongs to the MotB family.</text>
</comment>
<gene>
    <name evidence="12" type="ORF">FNB15_16415</name>
</gene>
<dbReference type="InterPro" id="IPR006665">
    <property type="entry name" value="OmpA-like"/>
</dbReference>
<dbReference type="Pfam" id="PF00691">
    <property type="entry name" value="OmpA"/>
    <property type="match status" value="1"/>
</dbReference>
<dbReference type="EMBL" id="CP041636">
    <property type="protein sequence ID" value="QDO98760.1"/>
    <property type="molecule type" value="Genomic_DNA"/>
</dbReference>
<dbReference type="InterPro" id="IPR036737">
    <property type="entry name" value="OmpA-like_sf"/>
</dbReference>
<dbReference type="GO" id="GO:0005886">
    <property type="term" value="C:plasma membrane"/>
    <property type="evidence" value="ECO:0007669"/>
    <property type="project" value="UniProtKB-SubCell"/>
</dbReference>
<dbReference type="SUPFAM" id="SSF103088">
    <property type="entry name" value="OmpA-like"/>
    <property type="match status" value="1"/>
</dbReference>
<evidence type="ECO:0000256" key="8">
    <source>
        <dbReference type="SAM" id="Coils"/>
    </source>
</evidence>
<dbReference type="Pfam" id="PF13677">
    <property type="entry name" value="MotB_plug"/>
    <property type="match status" value="1"/>
</dbReference>
<feature type="coiled-coil region" evidence="8">
    <location>
        <begin position="164"/>
        <end position="206"/>
    </location>
</feature>
<evidence type="ECO:0000256" key="5">
    <source>
        <dbReference type="ARBA" id="ARBA00022989"/>
    </source>
</evidence>
<dbReference type="OrthoDB" id="7170686at2"/>
<evidence type="ECO:0000256" key="7">
    <source>
        <dbReference type="PROSITE-ProRule" id="PRU00473"/>
    </source>
</evidence>
<accession>A0A516H516</accession>
<evidence type="ECO:0000256" key="9">
    <source>
        <dbReference type="SAM" id="MobiDB-lite"/>
    </source>
</evidence>
<feature type="transmembrane region" description="Helical" evidence="10">
    <location>
        <begin position="29"/>
        <end position="48"/>
    </location>
</feature>
<organism evidence="12 13">
    <name type="scientific">Ferrovibrio terrae</name>
    <dbReference type="NCBI Taxonomy" id="2594003"/>
    <lineage>
        <taxon>Bacteria</taxon>
        <taxon>Pseudomonadati</taxon>
        <taxon>Pseudomonadota</taxon>
        <taxon>Alphaproteobacteria</taxon>
        <taxon>Rhodospirillales</taxon>
        <taxon>Rhodospirillaceae</taxon>
        <taxon>Ferrovibrio</taxon>
    </lineage>
</organism>
<dbReference type="InterPro" id="IPR050330">
    <property type="entry name" value="Bact_OuterMem_StrucFunc"/>
</dbReference>
<feature type="compositionally biased region" description="Pro residues" evidence="9">
    <location>
        <begin position="378"/>
        <end position="388"/>
    </location>
</feature>
<keyword evidence="4 10" id="KW-0812">Transmembrane</keyword>
<evidence type="ECO:0000313" key="12">
    <source>
        <dbReference type="EMBL" id="QDO98760.1"/>
    </source>
</evidence>
<dbReference type="PANTHER" id="PTHR30329">
    <property type="entry name" value="STATOR ELEMENT OF FLAGELLAR MOTOR COMPLEX"/>
    <property type="match status" value="1"/>
</dbReference>
<dbReference type="PROSITE" id="PS51123">
    <property type="entry name" value="OMPA_2"/>
    <property type="match status" value="1"/>
</dbReference>
<keyword evidence="8" id="KW-0175">Coiled coil</keyword>
<keyword evidence="3" id="KW-1003">Cell membrane</keyword>
<reference evidence="12 13" key="1">
    <citation type="submission" date="2019-07" db="EMBL/GenBank/DDBJ databases">
        <title>Genome sequencing for Ferrovibrio sp. K5.</title>
        <authorList>
            <person name="Park S.-J."/>
        </authorList>
    </citation>
    <scope>NUCLEOTIDE SEQUENCE [LARGE SCALE GENOMIC DNA]</scope>
    <source>
        <strain evidence="12 13">K5</strain>
    </source>
</reference>
<evidence type="ECO:0000256" key="2">
    <source>
        <dbReference type="ARBA" id="ARBA00008914"/>
    </source>
</evidence>
<dbReference type="AlphaFoldDB" id="A0A516H516"/>
<evidence type="ECO:0000256" key="4">
    <source>
        <dbReference type="ARBA" id="ARBA00022692"/>
    </source>
</evidence>
<dbReference type="Proteomes" id="UP000317496">
    <property type="component" value="Chromosome"/>
</dbReference>
<sequence length="403" mass="42827">MAGIEGDRPIIVKKIKKGVHSAHGGAWKVAYADFVTAMMAFFLLLWLLNVTTDEQKKGVADYFSPASVSRSLSGAGGVMGGRTILEDGGKISSFGLPTVVIGPSSEKSDQPDQPQYDQRYPDARQPPPAPGTQGDRFPDPADAAQRGAGQQNQDGTGGGPEQVTDLQQIDAQAARERVAQAEAENFHELENQIRQAIRDNPQLSELSKQIVFDNTPEGFRIQLVDEEQSSMFPSGSSGMTDKTRRLMQQVAQAVSKLPNKLAISGNTDAQPFRGQGSYSNWELSADRANAARRAMIEAGVPSERIRQVTGNADQDPLIKDNPLDARNRRIAILLLSDVPKAAPGGNNTPGGNRSGGAGSNNSGGFTPGRVNPGALRNPAPPPPPPPGLNGPGSNSQIRVMPSR</sequence>
<evidence type="ECO:0000256" key="6">
    <source>
        <dbReference type="ARBA" id="ARBA00023136"/>
    </source>
</evidence>
<evidence type="ECO:0000256" key="3">
    <source>
        <dbReference type="ARBA" id="ARBA00022475"/>
    </source>
</evidence>
<feature type="region of interest" description="Disordered" evidence="9">
    <location>
        <begin position="96"/>
        <end position="163"/>
    </location>
</feature>
<dbReference type="RefSeq" id="WP_144069741.1">
    <property type="nucleotide sequence ID" value="NZ_CP041636.1"/>
</dbReference>
<dbReference type="InterPro" id="IPR025713">
    <property type="entry name" value="MotB-like_N_dom"/>
</dbReference>
<name>A0A516H516_9PROT</name>
<dbReference type="Gene3D" id="3.30.1330.60">
    <property type="entry name" value="OmpA-like domain"/>
    <property type="match status" value="1"/>
</dbReference>
<evidence type="ECO:0000259" key="11">
    <source>
        <dbReference type="PROSITE" id="PS51123"/>
    </source>
</evidence>